<dbReference type="Proteomes" id="UP000014500">
    <property type="component" value="Unassembled WGS sequence"/>
</dbReference>
<evidence type="ECO:0008006" key="4">
    <source>
        <dbReference type="Google" id="ProtNLM"/>
    </source>
</evidence>
<feature type="region of interest" description="Disordered" evidence="1">
    <location>
        <begin position="190"/>
        <end position="228"/>
    </location>
</feature>
<proteinExistence type="predicted"/>
<dbReference type="Gene3D" id="3.60.10.10">
    <property type="entry name" value="Endonuclease/exonuclease/phosphatase"/>
    <property type="match status" value="1"/>
</dbReference>
<dbReference type="PhylomeDB" id="T1IT28"/>
<reference evidence="2" key="2">
    <citation type="submission" date="2015-02" db="UniProtKB">
        <authorList>
            <consortium name="EnsemblMetazoa"/>
        </authorList>
    </citation>
    <scope>IDENTIFICATION</scope>
</reference>
<sequence length="264" mass="29739">MECCRLMQQRAVILKDDLFSWDFLPATRSKKKGRAKGGQLIGVRRSLDWSWKCEKWQYGLVIRYQVEADRGILVSVYCHEGITWLAEELDLILEEAEDMGWQVMIMGDFNARTANQQVDLGDTHDVRNSEDDTINEEGRLLLKFCGDHGIKILNGMTDGDWNAPKLQNYRRTNYKHTKLIQMCDRVMTQAHGNGPRHVPLVDSADMTTSGQDRKSGKAGRGRADPGTVVVREPATSADMHWPSSSNSLVSAMKPGIPVLWAPPP</sequence>
<name>T1IT28_STRMM</name>
<dbReference type="HOGENOM" id="CLU_1054940_0_0_1"/>
<dbReference type="SUPFAM" id="SSF56219">
    <property type="entry name" value="DNase I-like"/>
    <property type="match status" value="1"/>
</dbReference>
<dbReference type="AlphaFoldDB" id="T1IT28"/>
<evidence type="ECO:0000313" key="3">
    <source>
        <dbReference type="Proteomes" id="UP000014500"/>
    </source>
</evidence>
<dbReference type="EMBL" id="JH431457">
    <property type="status" value="NOT_ANNOTATED_CDS"/>
    <property type="molecule type" value="Genomic_DNA"/>
</dbReference>
<keyword evidence="3" id="KW-1185">Reference proteome</keyword>
<accession>T1IT28</accession>
<organism evidence="2 3">
    <name type="scientific">Strigamia maritima</name>
    <name type="common">European centipede</name>
    <name type="synonym">Geophilus maritimus</name>
    <dbReference type="NCBI Taxonomy" id="126957"/>
    <lineage>
        <taxon>Eukaryota</taxon>
        <taxon>Metazoa</taxon>
        <taxon>Ecdysozoa</taxon>
        <taxon>Arthropoda</taxon>
        <taxon>Myriapoda</taxon>
        <taxon>Chilopoda</taxon>
        <taxon>Pleurostigmophora</taxon>
        <taxon>Geophilomorpha</taxon>
        <taxon>Linotaeniidae</taxon>
        <taxon>Strigamia</taxon>
    </lineage>
</organism>
<evidence type="ECO:0000313" key="2">
    <source>
        <dbReference type="EnsemblMetazoa" id="SMAR004272-PA"/>
    </source>
</evidence>
<dbReference type="InterPro" id="IPR036691">
    <property type="entry name" value="Endo/exonu/phosph_ase_sf"/>
</dbReference>
<dbReference type="EnsemblMetazoa" id="SMAR004272-RA">
    <property type="protein sequence ID" value="SMAR004272-PA"/>
    <property type="gene ID" value="SMAR004272"/>
</dbReference>
<reference evidence="3" key="1">
    <citation type="submission" date="2011-05" db="EMBL/GenBank/DDBJ databases">
        <authorList>
            <person name="Richards S.R."/>
            <person name="Qu J."/>
            <person name="Jiang H."/>
            <person name="Jhangiani S.N."/>
            <person name="Agravi P."/>
            <person name="Goodspeed R."/>
            <person name="Gross S."/>
            <person name="Mandapat C."/>
            <person name="Jackson L."/>
            <person name="Mathew T."/>
            <person name="Pu L."/>
            <person name="Thornton R."/>
            <person name="Saada N."/>
            <person name="Wilczek-Boney K.B."/>
            <person name="Lee S."/>
            <person name="Kovar C."/>
            <person name="Wu Y."/>
            <person name="Scherer S.E."/>
            <person name="Worley K.C."/>
            <person name="Muzny D.M."/>
            <person name="Gibbs R."/>
        </authorList>
    </citation>
    <scope>NUCLEOTIDE SEQUENCE</scope>
    <source>
        <strain evidence="3">Brora</strain>
    </source>
</reference>
<dbReference type="eggNOG" id="ENOG502TB6W">
    <property type="taxonomic scope" value="Eukaryota"/>
</dbReference>
<protein>
    <recommendedName>
        <fullName evidence="4">Endonuclease/exonuclease/phosphatase domain-containing protein</fullName>
    </recommendedName>
</protein>
<evidence type="ECO:0000256" key="1">
    <source>
        <dbReference type="SAM" id="MobiDB-lite"/>
    </source>
</evidence>